<evidence type="ECO:0000256" key="1">
    <source>
        <dbReference type="SAM" id="MobiDB-lite"/>
    </source>
</evidence>
<dbReference type="EMBL" id="JNAD02000009">
    <property type="protein sequence ID" value="RKM93933.1"/>
    <property type="molecule type" value="Genomic_DNA"/>
</dbReference>
<dbReference type="Proteomes" id="UP000028058">
    <property type="component" value="Unassembled WGS sequence"/>
</dbReference>
<reference evidence="2 3" key="1">
    <citation type="journal article" date="2014" name="Genome Announc.">
        <title>Draft Genome Sequence of Streptomyces fradiae ATCC 19609, a Strain Highly Sensitive to Antibiotics.</title>
        <authorList>
            <person name="Bekker O.B."/>
            <person name="Klimina K.M."/>
            <person name="Vatlin A.A."/>
            <person name="Zakharevich N.V."/>
            <person name="Kasianov A.S."/>
            <person name="Danilenko V.N."/>
        </authorList>
    </citation>
    <scope>NUCLEOTIDE SEQUENCE [LARGE SCALE GENOMIC DNA]</scope>
    <source>
        <strain evidence="2 3">ATCC 19609</strain>
    </source>
</reference>
<dbReference type="SUPFAM" id="SSF47598">
    <property type="entry name" value="Ribbon-helix-helix"/>
    <property type="match status" value="1"/>
</dbReference>
<dbReference type="OrthoDB" id="9812601at2"/>
<evidence type="ECO:0000313" key="3">
    <source>
        <dbReference type="Proteomes" id="UP000028058"/>
    </source>
</evidence>
<proteinExistence type="predicted"/>
<dbReference type="AlphaFoldDB" id="A0A3M8EV94"/>
<dbReference type="GO" id="GO:0006355">
    <property type="term" value="P:regulation of DNA-templated transcription"/>
    <property type="evidence" value="ECO:0007669"/>
    <property type="project" value="InterPro"/>
</dbReference>
<sequence>MCSASRWVPLRLDPAVHGALAARAAAELRFTNAQLKCRLRRTLSERRLPRTVHPIPKRGRPPKSGTGDGGPAPTPDTGPG</sequence>
<feature type="region of interest" description="Disordered" evidence="1">
    <location>
        <begin position="41"/>
        <end position="80"/>
    </location>
</feature>
<organism evidence="2 3">
    <name type="scientific">Streptomyces xinghaiensis</name>
    <dbReference type="NCBI Taxonomy" id="1038928"/>
    <lineage>
        <taxon>Bacteria</taxon>
        <taxon>Bacillati</taxon>
        <taxon>Actinomycetota</taxon>
        <taxon>Actinomycetes</taxon>
        <taxon>Kitasatosporales</taxon>
        <taxon>Streptomycetaceae</taxon>
        <taxon>Streptomyces</taxon>
    </lineage>
</organism>
<dbReference type="InterPro" id="IPR010985">
    <property type="entry name" value="Ribbon_hlx_hlx"/>
</dbReference>
<evidence type="ECO:0000313" key="2">
    <source>
        <dbReference type="EMBL" id="RKM93933.1"/>
    </source>
</evidence>
<keyword evidence="3" id="KW-1185">Reference proteome</keyword>
<gene>
    <name evidence="2" type="ORF">SFRA_019090</name>
</gene>
<comment type="caution">
    <text evidence="2">The sequence shown here is derived from an EMBL/GenBank/DDBJ whole genome shotgun (WGS) entry which is preliminary data.</text>
</comment>
<name>A0A3M8EV94_9ACTN</name>
<accession>A0A3M8EV94</accession>
<evidence type="ECO:0008006" key="4">
    <source>
        <dbReference type="Google" id="ProtNLM"/>
    </source>
</evidence>
<protein>
    <recommendedName>
        <fullName evidence="4">Toxin-antitoxin system HicB family antitoxin</fullName>
    </recommendedName>
</protein>